<gene>
    <name evidence="1" type="ORF">FDF70_12465</name>
</gene>
<evidence type="ECO:0000313" key="1">
    <source>
        <dbReference type="EMBL" id="NFR62273.1"/>
    </source>
</evidence>
<evidence type="ECO:0000313" key="2">
    <source>
        <dbReference type="Proteomes" id="UP000486601"/>
    </source>
</evidence>
<proteinExistence type="predicted"/>
<dbReference type="PANTHER" id="PTHR30032:SF8">
    <property type="entry name" value="GERMINATION-SPECIFIC N-ACETYLMURAMOYL-L-ALANINE AMIDASE"/>
    <property type="match status" value="1"/>
</dbReference>
<reference evidence="1 2" key="1">
    <citation type="submission" date="2019-04" db="EMBL/GenBank/DDBJ databases">
        <title>Genome sequencing of Clostridium botulinum Groups I-IV and Clostridium butyricum.</title>
        <authorList>
            <person name="Brunt J."/>
            <person name="Van Vliet A.H.M."/>
            <person name="Stringer S.C."/>
            <person name="Carter A.T."/>
            <person name="Peck M.W."/>
        </authorList>
    </citation>
    <scope>NUCLEOTIDE SEQUENCE [LARGE SCALE GENOMIC DNA]</scope>
    <source>
        <strain evidence="1 2">IFR 18/108</strain>
    </source>
</reference>
<dbReference type="SUPFAM" id="SSF69318">
    <property type="entry name" value="Integrin alpha N-terminal domain"/>
    <property type="match status" value="1"/>
</dbReference>
<dbReference type="InterPro" id="IPR051922">
    <property type="entry name" value="Bact_Sporulation_Assoc"/>
</dbReference>
<accession>A0A7X5PAL1</accession>
<dbReference type="EMBL" id="SXCS01000007">
    <property type="protein sequence ID" value="NFR62273.1"/>
    <property type="molecule type" value="Genomic_DNA"/>
</dbReference>
<organism evidence="1 2">
    <name type="scientific">Clostridium sporogenes</name>
    <dbReference type="NCBI Taxonomy" id="1509"/>
    <lineage>
        <taxon>Bacteria</taxon>
        <taxon>Bacillati</taxon>
        <taxon>Bacillota</taxon>
        <taxon>Clostridia</taxon>
        <taxon>Eubacteriales</taxon>
        <taxon>Clostridiaceae</taxon>
        <taxon>Clostridium</taxon>
    </lineage>
</organism>
<dbReference type="Pfam" id="PF04122">
    <property type="entry name" value="CW_binding_2"/>
    <property type="match status" value="3"/>
</dbReference>
<protein>
    <submittedName>
        <fullName evidence="1">Cell wall-binding repeat-containing protein</fullName>
    </submittedName>
</protein>
<name>A0A7X5PAL1_CLOSG</name>
<dbReference type="InterPro" id="IPR028994">
    <property type="entry name" value="Integrin_alpha_N"/>
</dbReference>
<dbReference type="AlphaFoldDB" id="A0A7X5PAL1"/>
<comment type="caution">
    <text evidence="1">The sequence shown here is derived from an EMBL/GenBank/DDBJ whole genome shotgun (WGS) entry which is preliminary data.</text>
</comment>
<dbReference type="InterPro" id="IPR007253">
    <property type="entry name" value="Cell_wall-bd_2"/>
</dbReference>
<dbReference type="Gene3D" id="3.40.50.12090">
    <property type="match status" value="3"/>
</dbReference>
<sequence>MCYLNIKENIEMKNTKISIILTLLLIIGLPIKANADSNKHYNVLRLWGNNRYQTAYAISNEVTDNNCKNIILANGYSFVDSLTGAALTKKLNAPILLVSNEMYKGSPMDLWEIRGFLKNRAASKANIYILGGTGVVNSAYDNELKSIGYNVIRLGGKNRFNTNELIVNSMDVDQGTAMFLVNNANSADILSVSSVASVNKYPIMLCNNNSIPENIKNKIIKNKPEKLYIIGDSKSISLDVEKNLKSQLPKCTIERIYGKDIYDTSLKISNYFGLKSSSAVVANGKTLADALSGSALASNLNAPIVLTDGTSFSKQKQFLDSKDYNNIILLGGTGTIKEDIEKVFNGSVIKKDKVFNYEDNKDLIESFTQRDVNGDGKLENLIVTRSKYNLSTKLFLQDIDTGKVISRAILDDYSKDDFGDMSACGKYSNIFTEDITGDSVKDILVATYSSAYSGNSNIQNPHLLTVSDNKLKTINTNESLTNRVRNWDYSVSDNYILQANSLDTNKKFKVDLSTDTFQKDSSVDPWPGFGPNWHLVDIDNDGVYELECGVILSWICHADTIAEIIDYYKYDSYNDNLKIVDSNLESGYPIIK</sequence>
<dbReference type="Proteomes" id="UP000486601">
    <property type="component" value="Unassembled WGS sequence"/>
</dbReference>
<dbReference type="PANTHER" id="PTHR30032">
    <property type="entry name" value="N-ACETYLMURAMOYL-L-ALANINE AMIDASE-RELATED"/>
    <property type="match status" value="1"/>
</dbReference>